<keyword evidence="3" id="KW-0238">DNA-binding</keyword>
<sequence length="563" mass="62133">MASVPVNNNSFPEDTNNLELKLSPNKNMDATHSTIPFLVNIRSSNENQNSPISSHETKIEFDFFKDNNNDHQVVSASVTDNDHIHTDTSSLLELKLSLGPNPITTNTSSDQSMMDDGMSPNSKEKRTKSTEMAILQGELEEAKMENCRLKLMYDLLRTDYNYMRGRFERMMQDHRGKKLKGKEVFDGKFKEKTRTENGGVLGPRKFMDLGSTTNKVKEVKVQEVFDRQFGENMRIKNGGELMKRKFDDAGLATNKVKEVKGKEVSQAIKSIDFASNEIVLSKNEDANVDNVEDSLTKARVCIKARSEETMITDGSQWRKYGQKLPKGNSCPKAYYRCSTAHGCPVRKHVQRCALDKTVVMTTYEGNHNHPLPAAAKEMAKTTSAAAKMLLSASTSSNDGQLNANLLTRTLLPCSSRIATISASAPYSTITIDYTQSPNTPQRNPDQFQTPLIPQSSANSSASLICQIPNQNQSKFSRLHMSKDAADPSQLLAIPNITAQTVNAAIAAVTSIIGDTQPNNNIVVADNNNCNNVNEGNSNGSNNNVTEAKCNRNITFGNNNDGKE</sequence>
<evidence type="ECO:0000256" key="3">
    <source>
        <dbReference type="ARBA" id="ARBA00023125"/>
    </source>
</evidence>
<evidence type="ECO:0000313" key="8">
    <source>
        <dbReference type="EMBL" id="KEH29706.1"/>
    </source>
</evidence>
<protein>
    <submittedName>
        <fullName evidence="8">WRKY1b transcription factor</fullName>
    </submittedName>
</protein>
<feature type="domain" description="WRKY" evidence="7">
    <location>
        <begin position="306"/>
        <end position="372"/>
    </location>
</feature>
<dbReference type="PROSITE" id="PS50811">
    <property type="entry name" value="WRKY"/>
    <property type="match status" value="1"/>
</dbReference>
<keyword evidence="5" id="KW-0539">Nucleus</keyword>
<proteinExistence type="predicted"/>
<dbReference type="Gene3D" id="2.20.25.80">
    <property type="entry name" value="WRKY domain"/>
    <property type="match status" value="1"/>
</dbReference>
<evidence type="ECO:0000256" key="2">
    <source>
        <dbReference type="ARBA" id="ARBA00023015"/>
    </source>
</evidence>
<dbReference type="GO" id="GO:0005634">
    <property type="term" value="C:nucleus"/>
    <property type="evidence" value="ECO:0007669"/>
    <property type="project" value="UniProtKB-SubCell"/>
</dbReference>
<dbReference type="GO" id="GO:0043565">
    <property type="term" value="F:sequence-specific DNA binding"/>
    <property type="evidence" value="ECO:0007669"/>
    <property type="project" value="InterPro"/>
</dbReference>
<evidence type="ECO:0000256" key="4">
    <source>
        <dbReference type="ARBA" id="ARBA00023163"/>
    </source>
</evidence>
<accession>A0A072UJV5</accession>
<evidence type="ECO:0000256" key="1">
    <source>
        <dbReference type="ARBA" id="ARBA00004123"/>
    </source>
</evidence>
<evidence type="ECO:0000256" key="6">
    <source>
        <dbReference type="SAM" id="MobiDB-lite"/>
    </source>
</evidence>
<name>A0A072UJV5_MEDTR</name>
<dbReference type="EMBL" id="CM001220">
    <property type="protein sequence ID" value="KEH29706.1"/>
    <property type="molecule type" value="Genomic_DNA"/>
</dbReference>
<dbReference type="Pfam" id="PF03106">
    <property type="entry name" value="WRKY"/>
    <property type="match status" value="1"/>
</dbReference>
<evidence type="ECO:0000256" key="5">
    <source>
        <dbReference type="ARBA" id="ARBA00023242"/>
    </source>
</evidence>
<dbReference type="PANTHER" id="PTHR31429:SF50">
    <property type="entry name" value="WRKY DOMAIN-CONTAINING PROTEIN"/>
    <property type="match status" value="1"/>
</dbReference>
<organism evidence="8 10">
    <name type="scientific">Medicago truncatula</name>
    <name type="common">Barrel medic</name>
    <name type="synonym">Medicago tribuloides</name>
    <dbReference type="NCBI Taxonomy" id="3880"/>
    <lineage>
        <taxon>Eukaryota</taxon>
        <taxon>Viridiplantae</taxon>
        <taxon>Streptophyta</taxon>
        <taxon>Embryophyta</taxon>
        <taxon>Tracheophyta</taxon>
        <taxon>Spermatophyta</taxon>
        <taxon>Magnoliopsida</taxon>
        <taxon>eudicotyledons</taxon>
        <taxon>Gunneridae</taxon>
        <taxon>Pentapetalae</taxon>
        <taxon>rosids</taxon>
        <taxon>fabids</taxon>
        <taxon>Fabales</taxon>
        <taxon>Fabaceae</taxon>
        <taxon>Papilionoideae</taxon>
        <taxon>50 kb inversion clade</taxon>
        <taxon>NPAAA clade</taxon>
        <taxon>Hologalegina</taxon>
        <taxon>IRL clade</taxon>
        <taxon>Trifolieae</taxon>
        <taxon>Medicago</taxon>
    </lineage>
</organism>
<dbReference type="GO" id="GO:0003700">
    <property type="term" value="F:DNA-binding transcription factor activity"/>
    <property type="evidence" value="ECO:0007669"/>
    <property type="project" value="InterPro"/>
</dbReference>
<dbReference type="SMART" id="SM00774">
    <property type="entry name" value="WRKY"/>
    <property type="match status" value="1"/>
</dbReference>
<keyword evidence="2" id="KW-0805">Transcription regulation</keyword>
<dbReference type="Proteomes" id="UP000002051">
    <property type="component" value="Chromosome 4"/>
</dbReference>
<dbReference type="SUPFAM" id="SSF118290">
    <property type="entry name" value="WRKY DNA-binding domain"/>
    <property type="match status" value="1"/>
</dbReference>
<evidence type="ECO:0000313" key="9">
    <source>
        <dbReference type="EnsemblPlants" id="KEH29706"/>
    </source>
</evidence>
<comment type="subcellular location">
    <subcellularLocation>
        <location evidence="1">Nucleus</location>
    </subcellularLocation>
</comment>
<dbReference type="EnsemblPlants" id="KEH29706">
    <property type="protein sequence ID" value="KEH29706"/>
    <property type="gene ID" value="MTR_4g049790"/>
</dbReference>
<keyword evidence="10" id="KW-1185">Reference proteome</keyword>
<evidence type="ECO:0000259" key="7">
    <source>
        <dbReference type="PROSITE" id="PS50811"/>
    </source>
</evidence>
<dbReference type="AlphaFoldDB" id="A0A072UJV5"/>
<dbReference type="InterPro" id="IPR044810">
    <property type="entry name" value="WRKY_plant"/>
</dbReference>
<dbReference type="InterPro" id="IPR036576">
    <property type="entry name" value="WRKY_dom_sf"/>
</dbReference>
<gene>
    <name evidence="8" type="ordered locus">MTR_4g049790</name>
</gene>
<reference evidence="8 10" key="1">
    <citation type="journal article" date="2011" name="Nature">
        <title>The Medicago genome provides insight into the evolution of rhizobial symbioses.</title>
        <authorList>
            <person name="Young N.D."/>
            <person name="Debelle F."/>
            <person name="Oldroyd G.E."/>
            <person name="Geurts R."/>
            <person name="Cannon S.B."/>
            <person name="Udvardi M.K."/>
            <person name="Benedito V.A."/>
            <person name="Mayer K.F."/>
            <person name="Gouzy J."/>
            <person name="Schoof H."/>
            <person name="Van de Peer Y."/>
            <person name="Proost S."/>
            <person name="Cook D.R."/>
            <person name="Meyers B.C."/>
            <person name="Spannagl M."/>
            <person name="Cheung F."/>
            <person name="De Mita S."/>
            <person name="Krishnakumar V."/>
            <person name="Gundlach H."/>
            <person name="Zhou S."/>
            <person name="Mudge J."/>
            <person name="Bharti A.K."/>
            <person name="Murray J.D."/>
            <person name="Naoumkina M.A."/>
            <person name="Rosen B."/>
            <person name="Silverstein K.A."/>
            <person name="Tang H."/>
            <person name="Rombauts S."/>
            <person name="Zhao P.X."/>
            <person name="Zhou P."/>
            <person name="Barbe V."/>
            <person name="Bardou P."/>
            <person name="Bechner M."/>
            <person name="Bellec A."/>
            <person name="Berger A."/>
            <person name="Berges H."/>
            <person name="Bidwell S."/>
            <person name="Bisseling T."/>
            <person name="Choisne N."/>
            <person name="Couloux A."/>
            <person name="Denny R."/>
            <person name="Deshpande S."/>
            <person name="Dai X."/>
            <person name="Doyle J.J."/>
            <person name="Dudez A.M."/>
            <person name="Farmer A.D."/>
            <person name="Fouteau S."/>
            <person name="Franken C."/>
            <person name="Gibelin C."/>
            <person name="Gish J."/>
            <person name="Goldstein S."/>
            <person name="Gonzalez A.J."/>
            <person name="Green P.J."/>
            <person name="Hallab A."/>
            <person name="Hartog M."/>
            <person name="Hua A."/>
            <person name="Humphray S.J."/>
            <person name="Jeong D.H."/>
            <person name="Jing Y."/>
            <person name="Jocker A."/>
            <person name="Kenton S.M."/>
            <person name="Kim D.J."/>
            <person name="Klee K."/>
            <person name="Lai H."/>
            <person name="Lang C."/>
            <person name="Lin S."/>
            <person name="Macmil S.L."/>
            <person name="Magdelenat G."/>
            <person name="Matthews L."/>
            <person name="McCorrison J."/>
            <person name="Monaghan E.L."/>
            <person name="Mun J.H."/>
            <person name="Najar F.Z."/>
            <person name="Nicholson C."/>
            <person name="Noirot C."/>
            <person name="O'Bleness M."/>
            <person name="Paule C.R."/>
            <person name="Poulain J."/>
            <person name="Prion F."/>
            <person name="Qin B."/>
            <person name="Qu C."/>
            <person name="Retzel E.F."/>
            <person name="Riddle C."/>
            <person name="Sallet E."/>
            <person name="Samain S."/>
            <person name="Samson N."/>
            <person name="Sanders I."/>
            <person name="Saurat O."/>
            <person name="Scarpelli C."/>
            <person name="Schiex T."/>
            <person name="Segurens B."/>
            <person name="Severin A.J."/>
            <person name="Sherrier D.J."/>
            <person name="Shi R."/>
            <person name="Sims S."/>
            <person name="Singer S.R."/>
            <person name="Sinharoy S."/>
            <person name="Sterck L."/>
            <person name="Viollet A."/>
            <person name="Wang B.B."/>
            <person name="Wang K."/>
            <person name="Wang M."/>
            <person name="Wang X."/>
            <person name="Warfsmann J."/>
            <person name="Weissenbach J."/>
            <person name="White D.D."/>
            <person name="White J.D."/>
            <person name="Wiley G.B."/>
            <person name="Wincker P."/>
            <person name="Xing Y."/>
            <person name="Yang L."/>
            <person name="Yao Z."/>
            <person name="Ying F."/>
            <person name="Zhai J."/>
            <person name="Zhou L."/>
            <person name="Zuber A."/>
            <person name="Denarie J."/>
            <person name="Dixon R.A."/>
            <person name="May G.D."/>
            <person name="Schwartz D.C."/>
            <person name="Rogers J."/>
            <person name="Quetier F."/>
            <person name="Town C.D."/>
            <person name="Roe B.A."/>
        </authorList>
    </citation>
    <scope>NUCLEOTIDE SEQUENCE [LARGE SCALE GENOMIC DNA]</scope>
    <source>
        <strain evidence="8">A17</strain>
        <strain evidence="9 10">cv. Jemalong A17</strain>
    </source>
</reference>
<dbReference type="PANTHER" id="PTHR31429">
    <property type="entry name" value="WRKY TRANSCRIPTION FACTOR 36-RELATED"/>
    <property type="match status" value="1"/>
</dbReference>
<dbReference type="HOGENOM" id="CLU_021824_3_1_1"/>
<evidence type="ECO:0000313" key="10">
    <source>
        <dbReference type="Proteomes" id="UP000002051"/>
    </source>
</evidence>
<keyword evidence="4" id="KW-0804">Transcription</keyword>
<reference evidence="8 10" key="2">
    <citation type="journal article" date="2014" name="BMC Genomics">
        <title>An improved genome release (version Mt4.0) for the model legume Medicago truncatula.</title>
        <authorList>
            <person name="Tang H."/>
            <person name="Krishnakumar V."/>
            <person name="Bidwell S."/>
            <person name="Rosen B."/>
            <person name="Chan A."/>
            <person name="Zhou S."/>
            <person name="Gentzbittel L."/>
            <person name="Childs K.L."/>
            <person name="Yandell M."/>
            <person name="Gundlach H."/>
            <person name="Mayer K.F."/>
            <person name="Schwartz D.C."/>
            <person name="Town C.D."/>
        </authorList>
    </citation>
    <scope>GENOME REANNOTATION</scope>
    <source>
        <strain evidence="8">A17</strain>
        <strain evidence="9 10">cv. Jemalong A17</strain>
    </source>
</reference>
<reference evidence="9" key="3">
    <citation type="submission" date="2015-04" db="UniProtKB">
        <authorList>
            <consortium name="EnsemblPlants"/>
        </authorList>
    </citation>
    <scope>IDENTIFICATION</scope>
    <source>
        <strain evidence="9">cv. Jemalong A17</strain>
    </source>
</reference>
<feature type="region of interest" description="Disordered" evidence="6">
    <location>
        <begin position="101"/>
        <end position="128"/>
    </location>
</feature>
<feature type="compositionally biased region" description="Low complexity" evidence="6">
    <location>
        <begin position="108"/>
        <end position="119"/>
    </location>
</feature>
<dbReference type="InterPro" id="IPR003657">
    <property type="entry name" value="WRKY_dom"/>
</dbReference>